<gene>
    <name evidence="2" type="ORF">CWI37_2737p0010</name>
</gene>
<evidence type="ECO:0000313" key="3">
    <source>
        <dbReference type="Proteomes" id="UP000292362"/>
    </source>
</evidence>
<name>A0A4Q9KQ54_9MICR</name>
<sequence>MVIPGILRVLSGSEWVLRVYKNKNSSNMSLICFESNKSVRIKIRSGKKYVILCRDGCVDVVGVFGIDKCYDSFMIPIWINNKDIDLNSSGSGCRGGGGDGGRDGGSSRGSSSRDGGKSKDGGSSKSKDSNKDNKSNKDNNKPNTKDYNKPNTKYNNKPNNKPNTNTNNNKPYNKDNYFEFRGYEILVCNSEGVIVYRRGIYKIIYLIIVYMLNLMKYEKYFIGKNFFNSLFTVFGNIKMCCDVEDDVFWEDVFEGVKEWMEGIKERVG</sequence>
<feature type="compositionally biased region" description="Basic and acidic residues" evidence="1">
    <location>
        <begin position="114"/>
        <end position="148"/>
    </location>
</feature>
<dbReference type="VEuPathDB" id="MicrosporidiaDB:CWI37_2737p0010"/>
<feature type="compositionally biased region" description="Low complexity" evidence="1">
    <location>
        <begin position="149"/>
        <end position="171"/>
    </location>
</feature>
<feature type="region of interest" description="Disordered" evidence="1">
    <location>
        <begin position="93"/>
        <end position="171"/>
    </location>
</feature>
<accession>A0A4Q9KQ54</accession>
<organism evidence="2 3">
    <name type="scientific">Hamiltosporidium tvaerminnensis</name>
    <dbReference type="NCBI Taxonomy" id="1176355"/>
    <lineage>
        <taxon>Eukaryota</taxon>
        <taxon>Fungi</taxon>
        <taxon>Fungi incertae sedis</taxon>
        <taxon>Microsporidia</taxon>
        <taxon>Dubosqiidae</taxon>
        <taxon>Hamiltosporidium</taxon>
    </lineage>
</organism>
<dbReference type="Proteomes" id="UP000292362">
    <property type="component" value="Unassembled WGS sequence"/>
</dbReference>
<comment type="caution">
    <text evidence="2">The sequence shown here is derived from an EMBL/GenBank/DDBJ whole genome shotgun (WGS) entry which is preliminary data.</text>
</comment>
<evidence type="ECO:0000256" key="1">
    <source>
        <dbReference type="SAM" id="MobiDB-lite"/>
    </source>
</evidence>
<dbReference type="EMBL" id="PITJ01002737">
    <property type="protein sequence ID" value="TBT96787.1"/>
    <property type="molecule type" value="Genomic_DNA"/>
</dbReference>
<protein>
    <submittedName>
        <fullName evidence="2">Uncharacterized protein</fullName>
    </submittedName>
</protein>
<dbReference type="AlphaFoldDB" id="A0A4Q9KQ54"/>
<proteinExistence type="predicted"/>
<reference evidence="2 3" key="1">
    <citation type="submission" date="2017-12" db="EMBL/GenBank/DDBJ databases">
        <authorList>
            <person name="Pombert J.-F."/>
            <person name="Haag K.L."/>
            <person name="Ebert D."/>
        </authorList>
    </citation>
    <scope>NUCLEOTIDE SEQUENCE [LARGE SCALE GENOMIC DNA]</scope>
    <source>
        <strain evidence="2">FI-OER-3-3</strain>
    </source>
</reference>
<evidence type="ECO:0000313" key="2">
    <source>
        <dbReference type="EMBL" id="TBT96787.1"/>
    </source>
</evidence>
<feature type="compositionally biased region" description="Gly residues" evidence="1">
    <location>
        <begin position="93"/>
        <end position="107"/>
    </location>
</feature>